<dbReference type="HOGENOM" id="CLU_495638_0_0_1"/>
<dbReference type="PANTHER" id="PTHR12270:SF52">
    <property type="entry name" value="GLYCOSYLTRANSFERASE-LIKE PROTEIN GNT13-RELATED"/>
    <property type="match status" value="1"/>
</dbReference>
<sequence length="550" mass="63181">MQGYKRHEEGDNFKEEMEGLMPGKYALRVDVRAVLALTPDESIDLNVTLQDQLTAYRSDNCVNIPLTSDGLILGEEVCKTIRTQDSTRNECENVTFVTSATIDRLPTLLNLLAHWSRPVSVAIYARTHEEERQISLFVRKYVLPWCSKKHQSISICMLTACIDESRPPFILPFPVNRLRRLATSIAKTDLVIYADIDLLPSADLGSIIMEKFLSRQVQGWKDVLVIPSFRSSDESWPSPASILGSDNDVWIEAEPIKTDSLLERFLNETVTIPGLKELELPRGDLWFHSSVFHAPTDYARWFNAKSLYEVDYVLGYEPYVVLNRSDWHGQHGWGLWDEAFDTWGWDKASFTFEVAHLGYSFLVSNRGALLHASLSQYDFPDLPHFSSTSRRTRADGWGPPDTVGRRRFLELVQREQSRRLSWMIKSCLVSSFLVDCDKSDLSNRVEVRVLSKHRNGSLGFIKSWSLAGLTHHVGYLFQLEILEAEEEQEFLIQRQFVWDAWSRQQKVLEIHVEEDRQNATAIRAVLKDLHASQLLGYHSILYSFEHVMVP</sequence>
<dbReference type="Pfam" id="PF13896">
    <property type="entry name" value="Glyco_transf_49"/>
    <property type="match status" value="1"/>
</dbReference>
<dbReference type="InterPro" id="IPR051292">
    <property type="entry name" value="Xyl/GlcA_transferase"/>
</dbReference>
<evidence type="ECO:0000256" key="3">
    <source>
        <dbReference type="ARBA" id="ARBA00022968"/>
    </source>
</evidence>
<dbReference type="EnsemblProtists" id="EKX44732">
    <property type="protein sequence ID" value="EKX44732"/>
    <property type="gene ID" value="GUITHDRAFT_109510"/>
</dbReference>
<reference evidence="8" key="3">
    <citation type="submission" date="2015-06" db="UniProtKB">
        <authorList>
            <consortium name="EnsemblProtists"/>
        </authorList>
    </citation>
    <scope>IDENTIFICATION</scope>
</reference>
<reference evidence="7 9" key="1">
    <citation type="journal article" date="2012" name="Nature">
        <title>Algal genomes reveal evolutionary mosaicism and the fate of nucleomorphs.</title>
        <authorList>
            <consortium name="DOE Joint Genome Institute"/>
            <person name="Curtis B.A."/>
            <person name="Tanifuji G."/>
            <person name="Burki F."/>
            <person name="Gruber A."/>
            <person name="Irimia M."/>
            <person name="Maruyama S."/>
            <person name="Arias M.C."/>
            <person name="Ball S.G."/>
            <person name="Gile G.H."/>
            <person name="Hirakawa Y."/>
            <person name="Hopkins J.F."/>
            <person name="Kuo A."/>
            <person name="Rensing S.A."/>
            <person name="Schmutz J."/>
            <person name="Symeonidi A."/>
            <person name="Elias M."/>
            <person name="Eveleigh R.J."/>
            <person name="Herman E.K."/>
            <person name="Klute M.J."/>
            <person name="Nakayama T."/>
            <person name="Obornik M."/>
            <person name="Reyes-Prieto A."/>
            <person name="Armbrust E.V."/>
            <person name="Aves S.J."/>
            <person name="Beiko R.G."/>
            <person name="Coutinho P."/>
            <person name="Dacks J.B."/>
            <person name="Durnford D.G."/>
            <person name="Fast N.M."/>
            <person name="Green B.R."/>
            <person name="Grisdale C.J."/>
            <person name="Hempel F."/>
            <person name="Henrissat B."/>
            <person name="Hoppner M.P."/>
            <person name="Ishida K."/>
            <person name="Kim E."/>
            <person name="Koreny L."/>
            <person name="Kroth P.G."/>
            <person name="Liu Y."/>
            <person name="Malik S.B."/>
            <person name="Maier U.G."/>
            <person name="McRose D."/>
            <person name="Mock T."/>
            <person name="Neilson J.A."/>
            <person name="Onodera N.T."/>
            <person name="Poole A.M."/>
            <person name="Pritham E.J."/>
            <person name="Richards T.A."/>
            <person name="Rocap G."/>
            <person name="Roy S.W."/>
            <person name="Sarai C."/>
            <person name="Schaack S."/>
            <person name="Shirato S."/>
            <person name="Slamovits C.H."/>
            <person name="Spencer D.F."/>
            <person name="Suzuki S."/>
            <person name="Worden A.Z."/>
            <person name="Zauner S."/>
            <person name="Barry K."/>
            <person name="Bell C."/>
            <person name="Bharti A.K."/>
            <person name="Crow J.A."/>
            <person name="Grimwood J."/>
            <person name="Kramer R."/>
            <person name="Lindquist E."/>
            <person name="Lucas S."/>
            <person name="Salamov A."/>
            <person name="McFadden G.I."/>
            <person name="Lane C.E."/>
            <person name="Keeling P.J."/>
            <person name="Gray M.W."/>
            <person name="Grigoriev I.V."/>
            <person name="Archibald J.M."/>
        </authorList>
    </citation>
    <scope>NUCLEOTIDE SEQUENCE</scope>
    <source>
        <strain evidence="7 9">CCMP2712</strain>
    </source>
</reference>
<evidence type="ECO:0000313" key="8">
    <source>
        <dbReference type="EnsemblProtists" id="EKX44732"/>
    </source>
</evidence>
<reference evidence="9" key="2">
    <citation type="submission" date="2012-11" db="EMBL/GenBank/DDBJ databases">
        <authorList>
            <person name="Kuo A."/>
            <person name="Curtis B.A."/>
            <person name="Tanifuji G."/>
            <person name="Burki F."/>
            <person name="Gruber A."/>
            <person name="Irimia M."/>
            <person name="Maruyama S."/>
            <person name="Arias M.C."/>
            <person name="Ball S.G."/>
            <person name="Gile G.H."/>
            <person name="Hirakawa Y."/>
            <person name="Hopkins J.F."/>
            <person name="Rensing S.A."/>
            <person name="Schmutz J."/>
            <person name="Symeonidi A."/>
            <person name="Elias M."/>
            <person name="Eveleigh R.J."/>
            <person name="Herman E.K."/>
            <person name="Klute M.J."/>
            <person name="Nakayama T."/>
            <person name="Obornik M."/>
            <person name="Reyes-Prieto A."/>
            <person name="Armbrust E.V."/>
            <person name="Aves S.J."/>
            <person name="Beiko R.G."/>
            <person name="Coutinho P."/>
            <person name="Dacks J.B."/>
            <person name="Durnford D.G."/>
            <person name="Fast N.M."/>
            <person name="Green B.R."/>
            <person name="Grisdale C."/>
            <person name="Hempe F."/>
            <person name="Henrissat B."/>
            <person name="Hoppner M.P."/>
            <person name="Ishida K.-I."/>
            <person name="Kim E."/>
            <person name="Koreny L."/>
            <person name="Kroth P.G."/>
            <person name="Liu Y."/>
            <person name="Malik S.-B."/>
            <person name="Maier U.G."/>
            <person name="McRose D."/>
            <person name="Mock T."/>
            <person name="Neilson J.A."/>
            <person name="Onodera N.T."/>
            <person name="Poole A.M."/>
            <person name="Pritham E.J."/>
            <person name="Richards T.A."/>
            <person name="Rocap G."/>
            <person name="Roy S.W."/>
            <person name="Sarai C."/>
            <person name="Schaack S."/>
            <person name="Shirato S."/>
            <person name="Slamovits C.H."/>
            <person name="Spencer D.F."/>
            <person name="Suzuki S."/>
            <person name="Worden A.Z."/>
            <person name="Zauner S."/>
            <person name="Barry K."/>
            <person name="Bell C."/>
            <person name="Bharti A.K."/>
            <person name="Crow J.A."/>
            <person name="Grimwood J."/>
            <person name="Kramer R."/>
            <person name="Lindquist E."/>
            <person name="Lucas S."/>
            <person name="Salamov A."/>
            <person name="McFadden G.I."/>
            <person name="Lane C.E."/>
            <person name="Keeling P.J."/>
            <person name="Gray M.W."/>
            <person name="Grigoriev I.V."/>
            <person name="Archibald J.M."/>
        </authorList>
    </citation>
    <scope>NUCLEOTIDE SEQUENCE</scope>
    <source>
        <strain evidence="9">CCMP2712</strain>
    </source>
</reference>
<dbReference type="GO" id="GO:0035269">
    <property type="term" value="P:protein O-linked glycosylation via mannose"/>
    <property type="evidence" value="ECO:0007669"/>
    <property type="project" value="TreeGrafter"/>
</dbReference>
<evidence type="ECO:0000256" key="1">
    <source>
        <dbReference type="ARBA" id="ARBA00004606"/>
    </source>
</evidence>
<protein>
    <submittedName>
        <fullName evidence="7 8">Uncharacterized protein</fullName>
    </submittedName>
</protein>
<evidence type="ECO:0000256" key="5">
    <source>
        <dbReference type="ARBA" id="ARBA00023136"/>
    </source>
</evidence>
<dbReference type="PANTHER" id="PTHR12270">
    <property type="entry name" value="GLYCOSYLTRANSFERASE-RELATED"/>
    <property type="match status" value="1"/>
</dbReference>
<dbReference type="KEGG" id="gtt:GUITHDRAFT_109510"/>
<accession>L1J8S9</accession>
<dbReference type="GO" id="GO:0015020">
    <property type="term" value="F:glucuronosyltransferase activity"/>
    <property type="evidence" value="ECO:0007669"/>
    <property type="project" value="TreeGrafter"/>
</dbReference>
<evidence type="ECO:0000256" key="6">
    <source>
        <dbReference type="ARBA" id="ARBA00023180"/>
    </source>
</evidence>
<keyword evidence="3" id="KW-0735">Signal-anchor</keyword>
<dbReference type="PaxDb" id="55529-EKX44732"/>
<keyword evidence="6" id="KW-0325">Glycoprotein</keyword>
<organism evidence="7">
    <name type="scientific">Guillardia theta (strain CCMP2712)</name>
    <name type="common">Cryptophyte</name>
    <dbReference type="NCBI Taxonomy" id="905079"/>
    <lineage>
        <taxon>Eukaryota</taxon>
        <taxon>Cryptophyceae</taxon>
        <taxon>Pyrenomonadales</taxon>
        <taxon>Geminigeraceae</taxon>
        <taxon>Guillardia</taxon>
    </lineage>
</organism>
<keyword evidence="2" id="KW-0812">Transmembrane</keyword>
<dbReference type="GO" id="GO:0016020">
    <property type="term" value="C:membrane"/>
    <property type="evidence" value="ECO:0007669"/>
    <property type="project" value="UniProtKB-SubCell"/>
</dbReference>
<evidence type="ECO:0000313" key="9">
    <source>
        <dbReference type="Proteomes" id="UP000011087"/>
    </source>
</evidence>
<proteinExistence type="predicted"/>
<comment type="subcellular location">
    <subcellularLocation>
        <location evidence="1">Membrane</location>
        <topology evidence="1">Single-pass type II membrane protein</topology>
    </subcellularLocation>
</comment>
<evidence type="ECO:0000313" key="7">
    <source>
        <dbReference type="EMBL" id="EKX44732.1"/>
    </source>
</evidence>
<name>L1J8S9_GUITC</name>
<evidence type="ECO:0000256" key="2">
    <source>
        <dbReference type="ARBA" id="ARBA00022692"/>
    </source>
</evidence>
<dbReference type="eggNOG" id="KOG3765">
    <property type="taxonomic scope" value="Eukaryota"/>
</dbReference>
<keyword evidence="4" id="KW-1133">Transmembrane helix</keyword>
<dbReference type="EMBL" id="JH993003">
    <property type="protein sequence ID" value="EKX44732.1"/>
    <property type="molecule type" value="Genomic_DNA"/>
</dbReference>
<evidence type="ECO:0000256" key="4">
    <source>
        <dbReference type="ARBA" id="ARBA00022989"/>
    </source>
</evidence>
<dbReference type="Proteomes" id="UP000011087">
    <property type="component" value="Unassembled WGS sequence"/>
</dbReference>
<dbReference type="RefSeq" id="XP_005831712.1">
    <property type="nucleotide sequence ID" value="XM_005831655.1"/>
</dbReference>
<gene>
    <name evidence="7" type="ORF">GUITHDRAFT_109510</name>
</gene>
<dbReference type="GO" id="GO:0042285">
    <property type="term" value="F:xylosyltransferase activity"/>
    <property type="evidence" value="ECO:0007669"/>
    <property type="project" value="TreeGrafter"/>
</dbReference>
<dbReference type="AlphaFoldDB" id="L1J8S9"/>
<dbReference type="GeneID" id="17301249"/>
<keyword evidence="9" id="KW-1185">Reference proteome</keyword>
<keyword evidence="5" id="KW-0472">Membrane</keyword>
<dbReference type="OrthoDB" id="411524at2759"/>